<organism evidence="2 3">
    <name type="scientific">Flavobacterium rivuli WB 3.3-2 = DSM 21788</name>
    <dbReference type="NCBI Taxonomy" id="1121895"/>
    <lineage>
        <taxon>Bacteria</taxon>
        <taxon>Pseudomonadati</taxon>
        <taxon>Bacteroidota</taxon>
        <taxon>Flavobacteriia</taxon>
        <taxon>Flavobacteriales</taxon>
        <taxon>Flavobacteriaceae</taxon>
        <taxon>Flavobacterium</taxon>
    </lineage>
</organism>
<dbReference type="Gene3D" id="3.40.50.2000">
    <property type="entry name" value="Glycogen Phosphorylase B"/>
    <property type="match status" value="2"/>
</dbReference>
<dbReference type="InterPro" id="IPR001296">
    <property type="entry name" value="Glyco_trans_1"/>
</dbReference>
<dbReference type="Proteomes" id="UP000030152">
    <property type="component" value="Unassembled WGS sequence"/>
</dbReference>
<dbReference type="AlphaFoldDB" id="A0A0A2M721"/>
<evidence type="ECO:0000313" key="3">
    <source>
        <dbReference type="Proteomes" id="UP000030152"/>
    </source>
</evidence>
<keyword evidence="3" id="KW-1185">Reference proteome</keyword>
<dbReference type="PANTHER" id="PTHR12526:SF630">
    <property type="entry name" value="GLYCOSYLTRANSFERASE"/>
    <property type="match status" value="1"/>
</dbReference>
<evidence type="ECO:0000313" key="2">
    <source>
        <dbReference type="EMBL" id="KGO87436.1"/>
    </source>
</evidence>
<sequence length="380" mass="43632">MKIGLFTPGIISLKLGAVKNRIELAESLKNYGWETHLMGRVEIGLAANNYDIRAYRESLKDYLVKKADFYDVVLYEYDTLPYDRSLFSKKTLFIARPALLHYNYETIKIKYDSKTLIKHFLKKLISLDLNAVSKEQRISNEYGEVSLRNADVIQVQSVRDKELLVTKGYSKNKILIVPNGISDERYKLFDEVTFDNRGDDLTIAFIGTFDFRKGAMDFKFIIDYIKKEFPKAKFVLLGTKGLFSTVEDVLRFLPKKYWNDISVYPRFEPLELPKYLSGCHIGIFPSYFESFGFGALEMMAAGLPVVSYAVSGPSDYAIPELLVPIGNKHSLAKKVVDLFKDKKKLALLSNESKIISKKYNWNDIAKKVSEEYKTIIEARL</sequence>
<name>A0A0A2M721_9FLAO</name>
<dbReference type="PANTHER" id="PTHR12526">
    <property type="entry name" value="GLYCOSYLTRANSFERASE"/>
    <property type="match status" value="1"/>
</dbReference>
<dbReference type="OrthoDB" id="502646at2"/>
<dbReference type="GO" id="GO:0016757">
    <property type="term" value="F:glycosyltransferase activity"/>
    <property type="evidence" value="ECO:0007669"/>
    <property type="project" value="InterPro"/>
</dbReference>
<dbReference type="STRING" id="1121895.GCA_000378485_02355"/>
<comment type="caution">
    <text evidence="2">The sequence shown here is derived from an EMBL/GenBank/DDBJ whole genome shotgun (WGS) entry which is preliminary data.</text>
</comment>
<dbReference type="RefSeq" id="WP_020213521.1">
    <property type="nucleotide sequence ID" value="NZ_JRLX01000005.1"/>
</dbReference>
<dbReference type="CDD" id="cd03801">
    <property type="entry name" value="GT4_PimA-like"/>
    <property type="match status" value="1"/>
</dbReference>
<dbReference type="eggNOG" id="COG0438">
    <property type="taxonomic scope" value="Bacteria"/>
</dbReference>
<dbReference type="Pfam" id="PF00534">
    <property type="entry name" value="Glycos_transf_1"/>
    <property type="match status" value="1"/>
</dbReference>
<reference evidence="2 3" key="1">
    <citation type="submission" date="2013-09" db="EMBL/GenBank/DDBJ databases">
        <authorList>
            <person name="Zeng Z."/>
            <person name="Chen C."/>
        </authorList>
    </citation>
    <scope>NUCLEOTIDE SEQUENCE [LARGE SCALE GENOMIC DNA]</scope>
    <source>
        <strain evidence="2 3">WB 3.3-2</strain>
    </source>
</reference>
<gene>
    <name evidence="2" type="ORF">Q765_07155</name>
</gene>
<feature type="domain" description="Glycosyl transferase family 1" evidence="1">
    <location>
        <begin position="197"/>
        <end position="351"/>
    </location>
</feature>
<dbReference type="SUPFAM" id="SSF53756">
    <property type="entry name" value="UDP-Glycosyltransferase/glycogen phosphorylase"/>
    <property type="match status" value="1"/>
</dbReference>
<proteinExistence type="predicted"/>
<protein>
    <recommendedName>
        <fullName evidence="1">Glycosyl transferase family 1 domain-containing protein</fullName>
    </recommendedName>
</protein>
<accession>A0A0A2M721</accession>
<dbReference type="EMBL" id="JRLX01000005">
    <property type="protein sequence ID" value="KGO87436.1"/>
    <property type="molecule type" value="Genomic_DNA"/>
</dbReference>
<evidence type="ECO:0000259" key="1">
    <source>
        <dbReference type="Pfam" id="PF00534"/>
    </source>
</evidence>